<name>A0A6A6ALJ4_9PLEO</name>
<dbReference type="GeneID" id="54402809"/>
<dbReference type="EMBL" id="ML977501">
    <property type="protein sequence ID" value="KAF2131988.1"/>
    <property type="molecule type" value="Genomic_DNA"/>
</dbReference>
<organism evidence="2 3">
    <name type="scientific">Dothidotthia symphoricarpi CBS 119687</name>
    <dbReference type="NCBI Taxonomy" id="1392245"/>
    <lineage>
        <taxon>Eukaryota</taxon>
        <taxon>Fungi</taxon>
        <taxon>Dikarya</taxon>
        <taxon>Ascomycota</taxon>
        <taxon>Pezizomycotina</taxon>
        <taxon>Dothideomycetes</taxon>
        <taxon>Pleosporomycetidae</taxon>
        <taxon>Pleosporales</taxon>
        <taxon>Dothidotthiaceae</taxon>
        <taxon>Dothidotthia</taxon>
    </lineage>
</organism>
<keyword evidence="3" id="KW-1185">Reference proteome</keyword>
<evidence type="ECO:0000256" key="1">
    <source>
        <dbReference type="SAM" id="SignalP"/>
    </source>
</evidence>
<evidence type="ECO:0008006" key="4">
    <source>
        <dbReference type="Google" id="ProtNLM"/>
    </source>
</evidence>
<evidence type="ECO:0000313" key="3">
    <source>
        <dbReference type="Proteomes" id="UP000799771"/>
    </source>
</evidence>
<feature type="signal peptide" evidence="1">
    <location>
        <begin position="1"/>
        <end position="27"/>
    </location>
</feature>
<dbReference type="Proteomes" id="UP000799771">
    <property type="component" value="Unassembled WGS sequence"/>
</dbReference>
<evidence type="ECO:0000313" key="2">
    <source>
        <dbReference type="EMBL" id="KAF2131988.1"/>
    </source>
</evidence>
<accession>A0A6A6ALJ4</accession>
<dbReference type="AlphaFoldDB" id="A0A6A6ALJ4"/>
<proteinExistence type="predicted"/>
<dbReference type="RefSeq" id="XP_033526375.1">
    <property type="nucleotide sequence ID" value="XM_033662377.1"/>
</dbReference>
<sequence length="140" mass="15703">MTVLEALFLSYHLLSLLVPQGVLFADAATPSLALQLERQFLCCTHILVGRAFTEPSSDSHSTQPNLSACLCQCMLWRCVAKTFLSGHECRAFNWDDGQLHRKSPICQSIQSLVSKPRRGLTCLLSMLHYEGYITIVRSIF</sequence>
<reference evidence="2" key="1">
    <citation type="journal article" date="2020" name="Stud. Mycol.">
        <title>101 Dothideomycetes genomes: a test case for predicting lifestyles and emergence of pathogens.</title>
        <authorList>
            <person name="Haridas S."/>
            <person name="Albert R."/>
            <person name="Binder M."/>
            <person name="Bloem J."/>
            <person name="Labutti K."/>
            <person name="Salamov A."/>
            <person name="Andreopoulos B."/>
            <person name="Baker S."/>
            <person name="Barry K."/>
            <person name="Bills G."/>
            <person name="Bluhm B."/>
            <person name="Cannon C."/>
            <person name="Castanera R."/>
            <person name="Culley D."/>
            <person name="Daum C."/>
            <person name="Ezra D."/>
            <person name="Gonzalez J."/>
            <person name="Henrissat B."/>
            <person name="Kuo A."/>
            <person name="Liang C."/>
            <person name="Lipzen A."/>
            <person name="Lutzoni F."/>
            <person name="Magnuson J."/>
            <person name="Mondo S."/>
            <person name="Nolan M."/>
            <person name="Ohm R."/>
            <person name="Pangilinan J."/>
            <person name="Park H.-J."/>
            <person name="Ramirez L."/>
            <person name="Alfaro M."/>
            <person name="Sun H."/>
            <person name="Tritt A."/>
            <person name="Yoshinaga Y."/>
            <person name="Zwiers L.-H."/>
            <person name="Turgeon B."/>
            <person name="Goodwin S."/>
            <person name="Spatafora J."/>
            <person name="Crous P."/>
            <person name="Grigoriev I."/>
        </authorList>
    </citation>
    <scope>NUCLEOTIDE SEQUENCE</scope>
    <source>
        <strain evidence="2">CBS 119687</strain>
    </source>
</reference>
<feature type="chain" id="PRO_5025450424" description="Secreted protein" evidence="1">
    <location>
        <begin position="28"/>
        <end position="140"/>
    </location>
</feature>
<protein>
    <recommendedName>
        <fullName evidence="4">Secreted protein</fullName>
    </recommendedName>
</protein>
<gene>
    <name evidence="2" type="ORF">P153DRAFT_182686</name>
</gene>
<keyword evidence="1" id="KW-0732">Signal</keyword>